<comment type="caution">
    <text evidence="1">The sequence shown here is derived from an EMBL/GenBank/DDBJ whole genome shotgun (WGS) entry which is preliminary data.</text>
</comment>
<protein>
    <submittedName>
        <fullName evidence="1">Uncharacterized protein</fullName>
    </submittedName>
</protein>
<reference evidence="2" key="1">
    <citation type="submission" date="2017-08" db="EMBL/GenBank/DDBJ databases">
        <title>A dynamic microbial community with high functional redundancy inhabits the cold, oxic subseafloor aquifer.</title>
        <authorList>
            <person name="Tully B.J."/>
            <person name="Wheat C.G."/>
            <person name="Glazer B.T."/>
            <person name="Huber J.A."/>
        </authorList>
    </citation>
    <scope>NUCLEOTIDE SEQUENCE [LARGE SCALE GENOMIC DNA]</scope>
</reference>
<organism evidence="1 2">
    <name type="scientific">SAR324 cluster bacterium</name>
    <dbReference type="NCBI Taxonomy" id="2024889"/>
    <lineage>
        <taxon>Bacteria</taxon>
        <taxon>Deltaproteobacteria</taxon>
        <taxon>SAR324 cluster</taxon>
    </lineage>
</organism>
<proteinExistence type="predicted"/>
<sequence length="151" mass="16482">MNKLYVIGSALILVGSIFASELPVPLKIDGKTMNGGNLECFSKNSQSTLVTFKIGSETECVAVVRTIANCTTKRIEARLGDTKCTTKGISKNFKAQGWLTQGQKYGLDSELYASALFLSGGQDAKMALKFDSELDVEVFIEQFKEEAKTHK</sequence>
<evidence type="ECO:0000313" key="1">
    <source>
        <dbReference type="EMBL" id="PCI30188.1"/>
    </source>
</evidence>
<dbReference type="AlphaFoldDB" id="A0A2A4T9H6"/>
<evidence type="ECO:0000313" key="2">
    <source>
        <dbReference type="Proteomes" id="UP000218113"/>
    </source>
</evidence>
<dbReference type="EMBL" id="NVSR01000007">
    <property type="protein sequence ID" value="PCI30188.1"/>
    <property type="molecule type" value="Genomic_DNA"/>
</dbReference>
<dbReference type="Proteomes" id="UP000218113">
    <property type="component" value="Unassembled WGS sequence"/>
</dbReference>
<gene>
    <name evidence="1" type="ORF">COB67_02565</name>
</gene>
<accession>A0A2A4T9H6</accession>
<name>A0A2A4T9H6_9DELT</name>